<protein>
    <submittedName>
        <fullName evidence="1">Uncharacterized protein</fullName>
    </submittedName>
</protein>
<accession>A0A8D2FF33</accession>
<dbReference type="Gene3D" id="3.60.110.10">
    <property type="entry name" value="Carbon-nitrogen hydrolase"/>
    <property type="match status" value="1"/>
</dbReference>
<evidence type="ECO:0000313" key="1">
    <source>
        <dbReference type="Ensembl" id="ENSTGEP00000022883.1"/>
    </source>
</evidence>
<proteinExistence type="predicted"/>
<dbReference type="AlphaFoldDB" id="A0A8D2FF33"/>
<reference evidence="1" key="2">
    <citation type="submission" date="2025-08" db="UniProtKB">
        <authorList>
            <consortium name="Ensembl"/>
        </authorList>
    </citation>
    <scope>IDENTIFICATION</scope>
</reference>
<name>A0A8D2FF33_THEGE</name>
<reference evidence="1" key="1">
    <citation type="submission" date="2018-05" db="EMBL/GenBank/DDBJ databases">
        <title>Whole genome of Theropithecus gelada.</title>
        <authorList>
            <person name="Chiou K.L."/>
            <person name="Snyder-Mackler N."/>
        </authorList>
    </citation>
    <scope>NUCLEOTIDE SEQUENCE [LARGE SCALE GENOMIC DNA]</scope>
</reference>
<keyword evidence="2" id="KW-1185">Reference proteome</keyword>
<dbReference type="InterPro" id="IPR036526">
    <property type="entry name" value="C-N_Hydrolase_sf"/>
</dbReference>
<evidence type="ECO:0000313" key="2">
    <source>
        <dbReference type="Proteomes" id="UP000694411"/>
    </source>
</evidence>
<organism evidence="1 2">
    <name type="scientific">Theropithecus gelada</name>
    <name type="common">Gelada baboon</name>
    <dbReference type="NCBI Taxonomy" id="9565"/>
    <lineage>
        <taxon>Eukaryota</taxon>
        <taxon>Metazoa</taxon>
        <taxon>Chordata</taxon>
        <taxon>Craniata</taxon>
        <taxon>Vertebrata</taxon>
        <taxon>Euteleostomi</taxon>
        <taxon>Mammalia</taxon>
        <taxon>Eutheria</taxon>
        <taxon>Euarchontoglires</taxon>
        <taxon>Primates</taxon>
        <taxon>Haplorrhini</taxon>
        <taxon>Catarrhini</taxon>
        <taxon>Cercopithecidae</taxon>
        <taxon>Cercopithecinae</taxon>
        <taxon>Theropithecus</taxon>
    </lineage>
</organism>
<dbReference type="Ensembl" id="ENSTGET00000027314.1">
    <property type="protein sequence ID" value="ENSTGEP00000022883.1"/>
    <property type="gene ID" value="ENSTGEG00000018522.1"/>
</dbReference>
<reference evidence="1" key="3">
    <citation type="submission" date="2025-09" db="UniProtKB">
        <authorList>
            <consortium name="Ensembl"/>
        </authorList>
    </citation>
    <scope>IDENTIFICATION</scope>
</reference>
<dbReference type="SUPFAM" id="SSF56317">
    <property type="entry name" value="Carbon-nitrogen hydrolase"/>
    <property type="match status" value="1"/>
</dbReference>
<sequence>MTTSTFSVSQRLLFFIKSDNNTRACSLVQETATKGAKIVSLLGCFNSPYGTKYFPEYAAKIPGKSTQKLSEVAKEYSLTRDLFLPCRYIPVWNY</sequence>
<dbReference type="Proteomes" id="UP000694411">
    <property type="component" value="Chromosome 1"/>
</dbReference>